<feature type="transmembrane region" description="Helical" evidence="1">
    <location>
        <begin position="20"/>
        <end position="37"/>
    </location>
</feature>
<feature type="transmembrane region" description="Helical" evidence="1">
    <location>
        <begin position="94"/>
        <end position="116"/>
    </location>
</feature>
<evidence type="ECO:0000313" key="3">
    <source>
        <dbReference type="Proteomes" id="UP001501565"/>
    </source>
</evidence>
<proteinExistence type="predicted"/>
<evidence type="ECO:0000313" key="2">
    <source>
        <dbReference type="EMBL" id="GAA3937697.1"/>
    </source>
</evidence>
<keyword evidence="1" id="KW-1133">Transmembrane helix</keyword>
<dbReference type="Proteomes" id="UP001501565">
    <property type="component" value="Unassembled WGS sequence"/>
</dbReference>
<keyword evidence="1" id="KW-0812">Transmembrane</keyword>
<sequence length="137" mass="14476">MSSLFSQIGAADSFTSGAWMLYGFSALGVVVAGWLLVRNVKNLVLKCLFMSVVVFLSGSMAQVVFDSGAEVWVPAIPYLGVDIAFKGMKHFDQLLPYLVISAAISLVVCSVVGVVGRSVLGKVQARKASNKQASAKS</sequence>
<protein>
    <submittedName>
        <fullName evidence="2">Uncharacterized protein</fullName>
    </submittedName>
</protein>
<dbReference type="RefSeq" id="WP_344800154.1">
    <property type="nucleotide sequence ID" value="NZ_BAABBN010000012.1"/>
</dbReference>
<gene>
    <name evidence="2" type="ORF">GCM10022277_37540</name>
</gene>
<dbReference type="EMBL" id="BAABBN010000012">
    <property type="protein sequence ID" value="GAA3937697.1"/>
    <property type="molecule type" value="Genomic_DNA"/>
</dbReference>
<comment type="caution">
    <text evidence="2">The sequence shown here is derived from an EMBL/GenBank/DDBJ whole genome shotgun (WGS) entry which is preliminary data.</text>
</comment>
<keyword evidence="3" id="KW-1185">Reference proteome</keyword>
<accession>A0ABP7N5L2</accession>
<name>A0ABP7N5L2_9GAMM</name>
<evidence type="ECO:0000256" key="1">
    <source>
        <dbReference type="SAM" id="Phobius"/>
    </source>
</evidence>
<keyword evidence="1" id="KW-0472">Membrane</keyword>
<reference evidence="3" key="1">
    <citation type="journal article" date="2019" name="Int. J. Syst. Evol. Microbiol.">
        <title>The Global Catalogue of Microorganisms (GCM) 10K type strain sequencing project: providing services to taxonomists for standard genome sequencing and annotation.</title>
        <authorList>
            <consortium name="The Broad Institute Genomics Platform"/>
            <consortium name="The Broad Institute Genome Sequencing Center for Infectious Disease"/>
            <person name="Wu L."/>
            <person name="Ma J."/>
        </authorList>
    </citation>
    <scope>NUCLEOTIDE SEQUENCE [LARGE SCALE GENOMIC DNA]</scope>
    <source>
        <strain evidence="3">JCM 17551</strain>
    </source>
</reference>
<feature type="transmembrane region" description="Helical" evidence="1">
    <location>
        <begin position="44"/>
        <end position="65"/>
    </location>
</feature>
<organism evidence="2 3">
    <name type="scientific">Litoribacillus peritrichatus</name>
    <dbReference type="NCBI Taxonomy" id="718191"/>
    <lineage>
        <taxon>Bacteria</taxon>
        <taxon>Pseudomonadati</taxon>
        <taxon>Pseudomonadota</taxon>
        <taxon>Gammaproteobacteria</taxon>
        <taxon>Oceanospirillales</taxon>
        <taxon>Oceanospirillaceae</taxon>
        <taxon>Litoribacillus</taxon>
    </lineage>
</organism>